<evidence type="ECO:0000259" key="2">
    <source>
        <dbReference type="Pfam" id="PF00582"/>
    </source>
</evidence>
<sequence length="296" mass="33114">MFKKILLAVTPLVKMQTAPKAAFDFARKNNAELILFHSLPVGKDAWCDFGDIISEDQLRENTAKKIQAYYADELATIPKYSIHVTTGLAHEQMLRIIHSEGVDLIIMGHHTSAMVRPDRMWGSVDTTIRRVCANVFCPVLVVTNEMPNGANLKKIVLATDFSTPSDSAMCYAAQVARTFGAHLEVFHVLDVGQTHPDPKYYMQDMENFVTKAIDKMDTRYKKALSDISHSYSCWEGIPYTEILKKARWSDADLIIMAQYSSSEEVAKPMIGSTSIQVALSPGCPALIVNYRARNCM</sequence>
<evidence type="ECO:0000313" key="3">
    <source>
        <dbReference type="EMBL" id="SOB60005.1"/>
    </source>
</evidence>
<dbReference type="KEGG" id="pprf:DPRO_3095"/>
<keyword evidence="4" id="KW-1185">Reference proteome</keyword>
<evidence type="ECO:0000256" key="1">
    <source>
        <dbReference type="ARBA" id="ARBA00008791"/>
    </source>
</evidence>
<organism evidence="3 4">
    <name type="scientific">Pseudodesulfovibrio profundus</name>
    <dbReference type="NCBI Taxonomy" id="57320"/>
    <lineage>
        <taxon>Bacteria</taxon>
        <taxon>Pseudomonadati</taxon>
        <taxon>Thermodesulfobacteriota</taxon>
        <taxon>Desulfovibrionia</taxon>
        <taxon>Desulfovibrionales</taxon>
        <taxon>Desulfovibrionaceae</taxon>
    </lineage>
</organism>
<dbReference type="Proteomes" id="UP000219215">
    <property type="component" value="Chromosome DPRO"/>
</dbReference>
<dbReference type="PANTHER" id="PTHR46268:SF22">
    <property type="entry name" value="SENSOR PROTEIN KDPD-RELATED"/>
    <property type="match status" value="1"/>
</dbReference>
<dbReference type="RefSeq" id="WP_097012786.1">
    <property type="nucleotide sequence ID" value="NZ_LT907975.1"/>
</dbReference>
<dbReference type="SUPFAM" id="SSF52402">
    <property type="entry name" value="Adenine nucleotide alpha hydrolases-like"/>
    <property type="match status" value="2"/>
</dbReference>
<feature type="domain" description="UspA" evidence="2">
    <location>
        <begin position="1"/>
        <end position="142"/>
    </location>
</feature>
<dbReference type="Pfam" id="PF00582">
    <property type="entry name" value="Usp"/>
    <property type="match status" value="2"/>
</dbReference>
<feature type="domain" description="UspA" evidence="2">
    <location>
        <begin position="153"/>
        <end position="288"/>
    </location>
</feature>
<gene>
    <name evidence="3" type="ORF">DPRO_3095</name>
</gene>
<dbReference type="OrthoDB" id="5512840at2"/>
<dbReference type="AlphaFoldDB" id="A0A2C8FC39"/>
<reference evidence="4" key="1">
    <citation type="submission" date="2017-09" db="EMBL/GenBank/DDBJ databases">
        <authorList>
            <person name="Regsiter A."/>
            <person name="William W."/>
        </authorList>
    </citation>
    <scope>NUCLEOTIDE SEQUENCE [LARGE SCALE GENOMIC DNA]</scope>
    <source>
        <strain evidence="4">500-1</strain>
    </source>
</reference>
<accession>A0A2C8FC39</accession>
<proteinExistence type="inferred from homology"/>
<dbReference type="EMBL" id="LT907975">
    <property type="protein sequence ID" value="SOB60005.1"/>
    <property type="molecule type" value="Genomic_DNA"/>
</dbReference>
<protein>
    <submittedName>
        <fullName evidence="3">UspA domain-containing protein</fullName>
    </submittedName>
</protein>
<dbReference type="InterPro" id="IPR014729">
    <property type="entry name" value="Rossmann-like_a/b/a_fold"/>
</dbReference>
<evidence type="ECO:0000313" key="4">
    <source>
        <dbReference type="Proteomes" id="UP000219215"/>
    </source>
</evidence>
<dbReference type="Gene3D" id="3.40.50.620">
    <property type="entry name" value="HUPs"/>
    <property type="match status" value="2"/>
</dbReference>
<name>A0A2C8FC39_9BACT</name>
<dbReference type="CDD" id="cd00293">
    <property type="entry name" value="USP-like"/>
    <property type="match status" value="2"/>
</dbReference>
<dbReference type="PANTHER" id="PTHR46268">
    <property type="entry name" value="STRESS RESPONSE PROTEIN NHAX"/>
    <property type="match status" value="1"/>
</dbReference>
<dbReference type="InterPro" id="IPR006016">
    <property type="entry name" value="UspA"/>
</dbReference>
<comment type="similarity">
    <text evidence="1">Belongs to the universal stress protein A family.</text>
</comment>